<evidence type="ECO:0000259" key="12">
    <source>
        <dbReference type="Pfam" id="PF12794"/>
    </source>
</evidence>
<accession>A0A4P9VGM8</accession>
<dbReference type="Pfam" id="PF21088">
    <property type="entry name" value="MS_channel_1st"/>
    <property type="match status" value="1"/>
</dbReference>
<evidence type="ECO:0000259" key="13">
    <source>
        <dbReference type="Pfam" id="PF12795"/>
    </source>
</evidence>
<dbReference type="InterPro" id="IPR023408">
    <property type="entry name" value="MscS_beta-dom_sf"/>
</dbReference>
<evidence type="ECO:0000256" key="1">
    <source>
        <dbReference type="ARBA" id="ARBA00004651"/>
    </source>
</evidence>
<dbReference type="SUPFAM" id="SSF82861">
    <property type="entry name" value="Mechanosensitive channel protein MscS (YggB), transmembrane region"/>
    <property type="match status" value="1"/>
</dbReference>
<comment type="subcellular location">
    <subcellularLocation>
        <location evidence="1">Cell membrane</location>
        <topology evidence="1">Multi-pass membrane protein</topology>
    </subcellularLocation>
</comment>
<dbReference type="InterPro" id="IPR025692">
    <property type="entry name" value="MscS_IM_dom1"/>
</dbReference>
<dbReference type="InterPro" id="IPR049142">
    <property type="entry name" value="MS_channel_1st"/>
</dbReference>
<sequence>MSAHLKRCTFVSFRVWLFLLLSLCILNSLPKAIAEAASTDIKLPSKELIKKSIDSIDQKKLSSEEQEALRDVLQDTLQKLEQVEQEKQRLHNLRQEYADIPRQIRSLEQDVRKLSIPKKAVLRNNFEKHELDRLEDILSEKQADLSDVQSQLDRNSDLITITQKLPETAQAEMAANQKKTDTLNDELRKLQGSEKPPKFAEETEHFIFSQIEHLRRENSVLRLKKRHSSEYLGLLNAKSELLGKQAKILQKEIKVLDDLVITKRRAETQKVLDSASEVTKSSENTHPILKKQAKINIQLSKSLLRVTDNLTELNRKNSAITQQLQLIKQIGQSIDQQTAILSDSPVLGKFLRQQKQALPKIQLHNDLPELIANSRFDQFQNTEKKKELSKAYVEQLHASAIADVEKQLSEVSKALEELKAQQLQEEKKQQESQKESTKPTEEPPEAADNTETAKEKEPEEPSAPSELSQKIASLEKQQNTLTEDLKVIKTLKPELEKLIQLREKLLDNLISEQNKLLSIAITLQLNQQELKKNRDELAASLEKQLFWIASNKPIDTKWFKSLPKLAKVEFRDIKGNPWEVFRVNLIERWPLAVLFTLLLVFTVLRYRPLKDYQQWLADKVGKVQRDDLMVSPKGIAISAFHALPVPLLLMFMSVFLKQEENRELIVHVLSEGLSSLAIATFALAMMHYMTKSNGVCQTHFKWSEELTSHLNKNIRLIALALIPLAFITRVSSELLVELDREIIGQIPFMIAALVLSLGLFRLLQPPLYLFKSKVIHYLIAYSIIITPLVFVVLTLLGYFYTALTLQHHFINSFYLVSVWVLIHALIVRNLHVAARRLAFQRALEKRAASRDPEQAQETFEEPVIDMESINNQSIRLINATMLALLVIAFYAIWSNLLPVFEYLDTINLWEYQSEIDGKQTLIPLNLSDALLSIIIFGVSLILSQNLPGLLEISLLSKMKLRQGTSYAVTTIVRYFITGVGTVMALSTLGLEWSKLQWLVAALSVGLGFGLQEIFANFVSGLIILFERPVRIGDTVTIGEQHGSVSRIRIRATTITDWDNKEIIIPNKVFVTDRLINWSLSSPITRIIIRVGVAYGSDLEKTKELLLKAAYEHPKVLHDPEPQVFFTTFGDSTLDHELRVHVQELRDRLPTSDELLRAIDRMFKAHHIEIAFPQRDIHIRSLPDNSKSPLVPPKPKASDDDTDGSDNA</sequence>
<feature type="transmembrane region" description="Helical" evidence="10">
    <location>
        <begin position="634"/>
        <end position="652"/>
    </location>
</feature>
<dbReference type="Gene3D" id="3.30.70.100">
    <property type="match status" value="1"/>
</dbReference>
<reference evidence="16 17" key="1">
    <citation type="submission" date="2017-04" db="EMBL/GenBank/DDBJ databases">
        <title>Draft genome sequence of Zooshikella ganghwensis VG4 isolated from Red Sea sediments.</title>
        <authorList>
            <person name="Rehman Z."/>
            <person name="Alam I."/>
            <person name="Kamau A."/>
            <person name="Bajic V."/>
            <person name="Leiknes T."/>
        </authorList>
    </citation>
    <scope>NUCLEOTIDE SEQUENCE [LARGE SCALE GENOMIC DNA]</scope>
    <source>
        <strain evidence="16 17">VG4</strain>
    </source>
</reference>
<keyword evidence="6 10" id="KW-1133">Transmembrane helix</keyword>
<dbReference type="InterPro" id="IPR049278">
    <property type="entry name" value="MS_channel_C"/>
</dbReference>
<dbReference type="AlphaFoldDB" id="A0A4P9VGM8"/>
<dbReference type="PROSITE" id="PS01246">
    <property type="entry name" value="UPF0003"/>
    <property type="match status" value="1"/>
</dbReference>
<feature type="domain" description="Mechanosensitive ion channel MscS C-terminal" evidence="14">
    <location>
        <begin position="1087"/>
        <end position="1169"/>
    </location>
</feature>
<feature type="domain" description="Mechanosensitive ion channel inner membrane" evidence="12">
    <location>
        <begin position="593"/>
        <end position="909"/>
    </location>
</feature>
<dbReference type="InterPro" id="IPR011014">
    <property type="entry name" value="MscS_channel_TM-2"/>
</dbReference>
<feature type="domain" description="Mechanosensitive ion channel MscS porin" evidence="13">
    <location>
        <begin position="53"/>
        <end position="290"/>
    </location>
</feature>
<feature type="transmembrane region" description="Helical" evidence="10">
    <location>
        <begin position="775"/>
        <end position="800"/>
    </location>
</feature>
<dbReference type="Pfam" id="PF21082">
    <property type="entry name" value="MS_channel_3rd"/>
    <property type="match status" value="1"/>
</dbReference>
<feature type="domain" description="Mechanosensitive ion channel transmembrane helices 2/3" evidence="15">
    <location>
        <begin position="970"/>
        <end position="1011"/>
    </location>
</feature>
<dbReference type="EMBL" id="NDXW01000001">
    <property type="protein sequence ID" value="RDH42233.1"/>
    <property type="molecule type" value="Genomic_DNA"/>
</dbReference>
<evidence type="ECO:0000259" key="11">
    <source>
        <dbReference type="Pfam" id="PF00924"/>
    </source>
</evidence>
<keyword evidence="3" id="KW-1003">Cell membrane</keyword>
<keyword evidence="17" id="KW-1185">Reference proteome</keyword>
<keyword evidence="8" id="KW-0175">Coiled coil</keyword>
<dbReference type="Pfam" id="PF12795">
    <property type="entry name" value="MscS_porin"/>
    <property type="match status" value="1"/>
</dbReference>
<proteinExistence type="inferred from homology"/>
<evidence type="ECO:0000256" key="10">
    <source>
        <dbReference type="SAM" id="Phobius"/>
    </source>
</evidence>
<feature type="coiled-coil region" evidence="8">
    <location>
        <begin position="63"/>
        <end position="151"/>
    </location>
</feature>
<evidence type="ECO:0000256" key="4">
    <source>
        <dbReference type="ARBA" id="ARBA00022692"/>
    </source>
</evidence>
<keyword evidence="4 10" id="KW-0812">Transmembrane</keyword>
<dbReference type="Proteomes" id="UP000257039">
    <property type="component" value="Unassembled WGS sequence"/>
</dbReference>
<dbReference type="SUPFAM" id="SSF50182">
    <property type="entry name" value="Sm-like ribonucleoproteins"/>
    <property type="match status" value="1"/>
</dbReference>
<evidence type="ECO:0000313" key="17">
    <source>
        <dbReference type="Proteomes" id="UP000257039"/>
    </source>
</evidence>
<dbReference type="Gene3D" id="2.30.30.60">
    <property type="match status" value="1"/>
</dbReference>
<feature type="transmembrane region" description="Helical" evidence="10">
    <location>
        <begin position="996"/>
        <end position="1025"/>
    </location>
</feature>
<dbReference type="RefSeq" id="WP_094785767.1">
    <property type="nucleotide sequence ID" value="NZ_NDXW01000001.1"/>
</dbReference>
<feature type="domain" description="Mechanosensitive ion channel MscS" evidence="11">
    <location>
        <begin position="1013"/>
        <end position="1078"/>
    </location>
</feature>
<comment type="similarity">
    <text evidence="2">Belongs to the MscS (TC 1.A.23) family.</text>
</comment>
<dbReference type="SUPFAM" id="SSF82689">
    <property type="entry name" value="Mechanosensitive channel protein MscS (YggB), C-terminal domain"/>
    <property type="match status" value="1"/>
</dbReference>
<dbReference type="PANTHER" id="PTHR30347:SF1">
    <property type="entry name" value="MECHANOSENSITIVE CHANNEL MSCK"/>
    <property type="match status" value="1"/>
</dbReference>
<dbReference type="GO" id="GO:0009992">
    <property type="term" value="P:intracellular water homeostasis"/>
    <property type="evidence" value="ECO:0007669"/>
    <property type="project" value="TreeGrafter"/>
</dbReference>
<dbReference type="Pfam" id="PF12794">
    <property type="entry name" value="MscS_TM"/>
    <property type="match status" value="1"/>
</dbReference>
<dbReference type="InterPro" id="IPR010920">
    <property type="entry name" value="LSM_dom_sf"/>
</dbReference>
<evidence type="ECO:0000256" key="8">
    <source>
        <dbReference type="SAM" id="Coils"/>
    </source>
</evidence>
<dbReference type="InterPro" id="IPR011066">
    <property type="entry name" value="MscS_channel_C_sf"/>
</dbReference>
<feature type="region of interest" description="Disordered" evidence="9">
    <location>
        <begin position="1180"/>
        <end position="1207"/>
    </location>
</feature>
<evidence type="ECO:0008006" key="18">
    <source>
        <dbReference type="Google" id="ProtNLM"/>
    </source>
</evidence>
<dbReference type="InterPro" id="IPR006686">
    <property type="entry name" value="MscS_channel_CS"/>
</dbReference>
<feature type="transmembrane region" description="Helical" evidence="10">
    <location>
        <begin position="664"/>
        <end position="684"/>
    </location>
</feature>
<dbReference type="FunFam" id="1.10.287.1260:FF:000002">
    <property type="entry name" value="Potassium efflux system KefA"/>
    <property type="match status" value="1"/>
</dbReference>
<evidence type="ECO:0000256" key="9">
    <source>
        <dbReference type="SAM" id="MobiDB-lite"/>
    </source>
</evidence>
<feature type="transmembrane region" description="Helical" evidence="10">
    <location>
        <begin position="971"/>
        <end position="990"/>
    </location>
</feature>
<keyword evidence="5" id="KW-0732">Signal</keyword>
<dbReference type="InterPro" id="IPR006685">
    <property type="entry name" value="MscS_channel_2nd"/>
</dbReference>
<dbReference type="Gene3D" id="1.10.287.1260">
    <property type="match status" value="1"/>
</dbReference>
<evidence type="ECO:0000313" key="16">
    <source>
        <dbReference type="EMBL" id="RDH42233.1"/>
    </source>
</evidence>
<evidence type="ECO:0000256" key="3">
    <source>
        <dbReference type="ARBA" id="ARBA00022475"/>
    </source>
</evidence>
<evidence type="ECO:0000256" key="5">
    <source>
        <dbReference type="ARBA" id="ARBA00022729"/>
    </source>
</evidence>
<name>A0A4P9VGM8_9GAMM</name>
<evidence type="ECO:0000256" key="2">
    <source>
        <dbReference type="ARBA" id="ARBA00008017"/>
    </source>
</evidence>
<dbReference type="GO" id="GO:0008381">
    <property type="term" value="F:mechanosensitive monoatomic ion channel activity"/>
    <property type="evidence" value="ECO:0007669"/>
    <property type="project" value="UniProtKB-ARBA"/>
</dbReference>
<feature type="transmembrane region" description="Helical" evidence="10">
    <location>
        <begin position="812"/>
        <end position="831"/>
    </location>
</feature>
<evidence type="ECO:0000259" key="15">
    <source>
        <dbReference type="Pfam" id="PF21088"/>
    </source>
</evidence>
<protein>
    <recommendedName>
        <fullName evidence="18">Mechanosensitive ion channel protein MscS</fullName>
    </recommendedName>
</protein>
<keyword evidence="7 10" id="KW-0472">Membrane</keyword>
<evidence type="ECO:0000256" key="6">
    <source>
        <dbReference type="ARBA" id="ARBA00022989"/>
    </source>
</evidence>
<feature type="transmembrane region" description="Helical" evidence="10">
    <location>
        <begin position="742"/>
        <end position="763"/>
    </location>
</feature>
<feature type="transmembrane region" description="Helical" evidence="10">
    <location>
        <begin position="929"/>
        <end position="950"/>
    </location>
</feature>
<gene>
    <name evidence="16" type="ORF">B9G39_01535</name>
</gene>
<dbReference type="InterPro" id="IPR052702">
    <property type="entry name" value="MscS-like_channel"/>
</dbReference>
<evidence type="ECO:0000256" key="7">
    <source>
        <dbReference type="ARBA" id="ARBA00023136"/>
    </source>
</evidence>
<organism evidence="16 17">
    <name type="scientific">Zooshikella ganghwensis</name>
    <dbReference type="NCBI Taxonomy" id="202772"/>
    <lineage>
        <taxon>Bacteria</taxon>
        <taxon>Pseudomonadati</taxon>
        <taxon>Pseudomonadota</taxon>
        <taxon>Gammaproteobacteria</taxon>
        <taxon>Oceanospirillales</taxon>
        <taxon>Zooshikellaceae</taxon>
        <taxon>Zooshikella</taxon>
    </lineage>
</organism>
<feature type="region of interest" description="Disordered" evidence="9">
    <location>
        <begin position="422"/>
        <end position="470"/>
    </location>
</feature>
<feature type="transmembrane region" description="Helical" evidence="10">
    <location>
        <begin position="876"/>
        <end position="893"/>
    </location>
</feature>
<dbReference type="Pfam" id="PF00924">
    <property type="entry name" value="MS_channel_2nd"/>
    <property type="match status" value="1"/>
</dbReference>
<feature type="compositionally biased region" description="Basic and acidic residues" evidence="9">
    <location>
        <begin position="422"/>
        <end position="441"/>
    </location>
</feature>
<dbReference type="InterPro" id="IPR024393">
    <property type="entry name" value="MscS_porin"/>
</dbReference>
<comment type="caution">
    <text evidence="16">The sequence shown here is derived from an EMBL/GenBank/DDBJ whole genome shotgun (WGS) entry which is preliminary data.</text>
</comment>
<dbReference type="GO" id="GO:0005886">
    <property type="term" value="C:plasma membrane"/>
    <property type="evidence" value="ECO:0007669"/>
    <property type="project" value="UniProtKB-SubCell"/>
</dbReference>
<evidence type="ECO:0000259" key="14">
    <source>
        <dbReference type="Pfam" id="PF21082"/>
    </source>
</evidence>
<dbReference type="PANTHER" id="PTHR30347">
    <property type="entry name" value="POTASSIUM CHANNEL RELATED"/>
    <property type="match status" value="1"/>
</dbReference>